<keyword evidence="13" id="KW-0521">NADP</keyword>
<evidence type="ECO:0000256" key="11">
    <source>
        <dbReference type="ARBA" id="ARBA00022824"/>
    </source>
</evidence>
<feature type="domain" description="FAD-binding PCMH-type" evidence="27">
    <location>
        <begin position="59"/>
        <end position="233"/>
    </location>
</feature>
<dbReference type="InterPro" id="IPR040165">
    <property type="entry name" value="Diminuto-like"/>
</dbReference>
<evidence type="ECO:0000256" key="24">
    <source>
        <dbReference type="ARBA" id="ARBA00078485"/>
    </source>
</evidence>
<name>A0A1D1UTM8_RAMVA</name>
<dbReference type="Gene3D" id="3.30.465.10">
    <property type="match status" value="1"/>
</dbReference>
<dbReference type="GO" id="GO:0071949">
    <property type="term" value="F:FAD binding"/>
    <property type="evidence" value="ECO:0007669"/>
    <property type="project" value="InterPro"/>
</dbReference>
<dbReference type="GO" id="GO:0008203">
    <property type="term" value="P:cholesterol metabolic process"/>
    <property type="evidence" value="ECO:0007669"/>
    <property type="project" value="UniProtKB-KW"/>
</dbReference>
<dbReference type="Pfam" id="PF01565">
    <property type="entry name" value="FAD_binding_4"/>
    <property type="match status" value="1"/>
</dbReference>
<dbReference type="OrthoDB" id="415825at2759"/>
<evidence type="ECO:0000256" key="1">
    <source>
        <dbReference type="ARBA" id="ARBA00001974"/>
    </source>
</evidence>
<dbReference type="PANTHER" id="PTHR10801:SF0">
    <property type="entry name" value="DELTA(24)-STEROL REDUCTASE"/>
    <property type="match status" value="1"/>
</dbReference>
<keyword evidence="20" id="KW-0753">Steroid metabolism</keyword>
<evidence type="ECO:0000256" key="17">
    <source>
        <dbReference type="ARBA" id="ARBA00023098"/>
    </source>
</evidence>
<proteinExistence type="predicted"/>
<evidence type="ECO:0000256" key="19">
    <source>
        <dbReference type="ARBA" id="ARBA00023166"/>
    </source>
</evidence>
<dbReference type="AlphaFoldDB" id="A0A1D1UTM8"/>
<dbReference type="InterPro" id="IPR036318">
    <property type="entry name" value="FAD-bd_PCMH-like_sf"/>
</dbReference>
<gene>
    <name evidence="28" type="primary">RvY_04844-1</name>
    <name evidence="28" type="synonym">RvY_04844.1</name>
    <name evidence="28" type="ORF">RvY_04844</name>
</gene>
<comment type="cofactor">
    <cofactor evidence="1">
        <name>FAD</name>
        <dbReference type="ChEBI" id="CHEBI:57692"/>
    </cofactor>
</comment>
<evidence type="ECO:0000256" key="14">
    <source>
        <dbReference type="ARBA" id="ARBA00022989"/>
    </source>
</evidence>
<feature type="transmembrane region" description="Helical" evidence="26">
    <location>
        <begin position="31"/>
        <end position="51"/>
    </location>
</feature>
<evidence type="ECO:0000313" key="28">
    <source>
        <dbReference type="EMBL" id="GAU92811.1"/>
    </source>
</evidence>
<evidence type="ECO:0000256" key="5">
    <source>
        <dbReference type="ARBA" id="ARBA00019086"/>
    </source>
</evidence>
<dbReference type="SUPFAM" id="SSF56176">
    <property type="entry name" value="FAD-binding/transporter-associated domain-like"/>
    <property type="match status" value="1"/>
</dbReference>
<keyword evidence="6" id="KW-0444">Lipid biosynthesis</keyword>
<comment type="catalytic activity">
    <reaction evidence="22">
        <text>5alpha-cholest-8-en-3beta-ol + NADP(+) = zymosterol + NADPH + H(+)</text>
        <dbReference type="Rhea" id="RHEA:36399"/>
        <dbReference type="ChEBI" id="CHEBI:15378"/>
        <dbReference type="ChEBI" id="CHEBI:16608"/>
        <dbReference type="ChEBI" id="CHEBI:18252"/>
        <dbReference type="ChEBI" id="CHEBI:57783"/>
        <dbReference type="ChEBI" id="CHEBI:58349"/>
        <dbReference type="EC" id="1.3.1.72"/>
    </reaction>
    <physiologicalReaction direction="right-to-left" evidence="22">
        <dbReference type="Rhea" id="RHEA:36401"/>
    </physiologicalReaction>
</comment>
<dbReference type="EC" id="1.3.1.72" evidence="4"/>
<keyword evidence="29" id="KW-1185">Reference proteome</keyword>
<evidence type="ECO:0000256" key="21">
    <source>
        <dbReference type="ARBA" id="ARBA00051033"/>
    </source>
</evidence>
<evidence type="ECO:0000259" key="27">
    <source>
        <dbReference type="PROSITE" id="PS51387"/>
    </source>
</evidence>
<dbReference type="PROSITE" id="PS51387">
    <property type="entry name" value="FAD_PCMH"/>
    <property type="match status" value="1"/>
</dbReference>
<dbReference type="EMBL" id="BDGG01000002">
    <property type="protein sequence ID" value="GAU92811.1"/>
    <property type="molecule type" value="Genomic_DNA"/>
</dbReference>
<keyword evidence="12" id="KW-0274">FAD</keyword>
<dbReference type="Proteomes" id="UP000186922">
    <property type="component" value="Unassembled WGS sequence"/>
</dbReference>
<dbReference type="PANTHER" id="PTHR10801">
    <property type="entry name" value="24-DEHYDROCHOLESTEROL REDUCTASE"/>
    <property type="match status" value="1"/>
</dbReference>
<keyword evidence="16" id="KW-0333">Golgi apparatus</keyword>
<keyword evidence="11" id="KW-0256">Endoplasmic reticulum</keyword>
<evidence type="ECO:0000256" key="8">
    <source>
        <dbReference type="ARBA" id="ARBA00022630"/>
    </source>
</evidence>
<keyword evidence="7" id="KW-0153">Cholesterol metabolism</keyword>
<comment type="caution">
    <text evidence="28">The sequence shown here is derived from an EMBL/GenBank/DDBJ whole genome shotgun (WGS) entry which is preliminary data.</text>
</comment>
<evidence type="ECO:0000256" key="10">
    <source>
        <dbReference type="ARBA" id="ARBA00022729"/>
    </source>
</evidence>
<dbReference type="InterPro" id="IPR016169">
    <property type="entry name" value="FAD-bd_PCMH_sub2"/>
</dbReference>
<comment type="function">
    <text evidence="23">Catalyzes the reduction of the delta-24 double bond of sterol intermediates during cholesterol biosynthesis. In addition to its cholesterol-synthesizing activity, can protect cells from oxidative stress by reducing caspase 3 activity during apoptosis induced by oxidative stress. Also protects against amyloid-beta peptide-induced apoptosis.</text>
</comment>
<keyword evidence="14 26" id="KW-1133">Transmembrane helix</keyword>
<evidence type="ECO:0000256" key="4">
    <source>
        <dbReference type="ARBA" id="ARBA00012405"/>
    </source>
</evidence>
<reference evidence="28 29" key="1">
    <citation type="journal article" date="2016" name="Nat. Commun.">
        <title>Extremotolerant tardigrade genome and improved radiotolerance of human cultured cells by tardigrade-unique protein.</title>
        <authorList>
            <person name="Hashimoto T."/>
            <person name="Horikawa D.D."/>
            <person name="Saito Y."/>
            <person name="Kuwahara H."/>
            <person name="Kozuka-Hata H."/>
            <person name="Shin-I T."/>
            <person name="Minakuchi Y."/>
            <person name="Ohishi K."/>
            <person name="Motoyama A."/>
            <person name="Aizu T."/>
            <person name="Enomoto A."/>
            <person name="Kondo K."/>
            <person name="Tanaka S."/>
            <person name="Hara Y."/>
            <person name="Koshikawa S."/>
            <person name="Sagara H."/>
            <person name="Miura T."/>
            <person name="Yokobori S."/>
            <person name="Miyagawa K."/>
            <person name="Suzuki Y."/>
            <person name="Kubo T."/>
            <person name="Oyama M."/>
            <person name="Kohara Y."/>
            <person name="Fujiyama A."/>
            <person name="Arakawa K."/>
            <person name="Katayama T."/>
            <person name="Toyoda A."/>
            <person name="Kunieda T."/>
        </authorList>
    </citation>
    <scope>NUCLEOTIDE SEQUENCE [LARGE SCALE GENOMIC DNA]</scope>
    <source>
        <strain evidence="28 29">YOKOZUNA-1</strain>
    </source>
</reference>
<evidence type="ECO:0000313" key="29">
    <source>
        <dbReference type="Proteomes" id="UP000186922"/>
    </source>
</evidence>
<organism evidence="28 29">
    <name type="scientific">Ramazzottius varieornatus</name>
    <name type="common">Water bear</name>
    <name type="synonym">Tardigrade</name>
    <dbReference type="NCBI Taxonomy" id="947166"/>
    <lineage>
        <taxon>Eukaryota</taxon>
        <taxon>Metazoa</taxon>
        <taxon>Ecdysozoa</taxon>
        <taxon>Tardigrada</taxon>
        <taxon>Eutardigrada</taxon>
        <taxon>Parachela</taxon>
        <taxon>Hypsibioidea</taxon>
        <taxon>Ramazzottiidae</taxon>
        <taxon>Ramazzottius</taxon>
    </lineage>
</organism>
<keyword evidence="8" id="KW-0285">Flavoprotein</keyword>
<keyword evidence="15" id="KW-0560">Oxidoreductase</keyword>
<keyword evidence="18 26" id="KW-0472">Membrane</keyword>
<keyword evidence="9 26" id="KW-0812">Transmembrane</keyword>
<dbReference type="GO" id="GO:0050614">
    <property type="term" value="F:Delta24-sterol reductase activity"/>
    <property type="evidence" value="ECO:0007669"/>
    <property type="project" value="UniProtKB-EC"/>
</dbReference>
<comment type="subcellular location">
    <subcellularLocation>
        <location evidence="3">Endoplasmic reticulum membrane</location>
        <topology evidence="3">Single-pass membrane protein</topology>
    </subcellularLocation>
    <subcellularLocation>
        <location evidence="2">Golgi apparatus membrane</location>
        <topology evidence="2">Single-pass membrane protein</topology>
    </subcellularLocation>
</comment>
<evidence type="ECO:0000256" key="25">
    <source>
        <dbReference type="ARBA" id="ARBA00080612"/>
    </source>
</evidence>
<evidence type="ECO:0000256" key="7">
    <source>
        <dbReference type="ARBA" id="ARBA00022548"/>
    </source>
</evidence>
<evidence type="ECO:0000256" key="13">
    <source>
        <dbReference type="ARBA" id="ARBA00022857"/>
    </source>
</evidence>
<evidence type="ECO:0000256" key="18">
    <source>
        <dbReference type="ARBA" id="ARBA00023136"/>
    </source>
</evidence>
<evidence type="ECO:0000256" key="12">
    <source>
        <dbReference type="ARBA" id="ARBA00022827"/>
    </source>
</evidence>
<dbReference type="GO" id="GO:0005789">
    <property type="term" value="C:endoplasmic reticulum membrane"/>
    <property type="evidence" value="ECO:0007669"/>
    <property type="project" value="UniProtKB-SubCell"/>
</dbReference>
<evidence type="ECO:0000256" key="26">
    <source>
        <dbReference type="SAM" id="Phobius"/>
    </source>
</evidence>
<evidence type="ECO:0000256" key="23">
    <source>
        <dbReference type="ARBA" id="ARBA00056986"/>
    </source>
</evidence>
<dbReference type="InterPro" id="IPR006094">
    <property type="entry name" value="Oxid_FAD_bind_N"/>
</dbReference>
<evidence type="ECO:0000256" key="9">
    <source>
        <dbReference type="ARBA" id="ARBA00022692"/>
    </source>
</evidence>
<evidence type="ECO:0000256" key="2">
    <source>
        <dbReference type="ARBA" id="ARBA00004194"/>
    </source>
</evidence>
<dbReference type="InterPro" id="IPR016166">
    <property type="entry name" value="FAD-bd_PCMH"/>
</dbReference>
<accession>A0A1D1UTM8</accession>
<keyword evidence="10" id="KW-0732">Signal</keyword>
<evidence type="ECO:0000256" key="6">
    <source>
        <dbReference type="ARBA" id="ARBA00022516"/>
    </source>
</evidence>
<comment type="catalytic activity">
    <reaction evidence="21">
        <text>lanosterol + NADPH + H(+) = 24,25-dihydrolanosterol + NADP(+)</text>
        <dbReference type="Rhea" id="RHEA:33919"/>
        <dbReference type="ChEBI" id="CHEBI:15378"/>
        <dbReference type="ChEBI" id="CHEBI:16521"/>
        <dbReference type="ChEBI" id="CHEBI:28113"/>
        <dbReference type="ChEBI" id="CHEBI:57783"/>
        <dbReference type="ChEBI" id="CHEBI:58349"/>
    </reaction>
    <physiologicalReaction direction="left-to-right" evidence="21">
        <dbReference type="Rhea" id="RHEA:33920"/>
    </physiologicalReaction>
</comment>
<dbReference type="GO" id="GO:0000246">
    <property type="term" value="F:Delta24(24-1) sterol reductase activity"/>
    <property type="evidence" value="ECO:0007669"/>
    <property type="project" value="TreeGrafter"/>
</dbReference>
<dbReference type="STRING" id="947166.A0A1D1UTM8"/>
<evidence type="ECO:0000256" key="22">
    <source>
        <dbReference type="ARBA" id="ARBA00052927"/>
    </source>
</evidence>
<dbReference type="GO" id="GO:0000139">
    <property type="term" value="C:Golgi membrane"/>
    <property type="evidence" value="ECO:0007669"/>
    <property type="project" value="UniProtKB-SubCell"/>
</dbReference>
<evidence type="ECO:0000256" key="3">
    <source>
        <dbReference type="ARBA" id="ARBA00004389"/>
    </source>
</evidence>
<evidence type="ECO:0000256" key="20">
    <source>
        <dbReference type="ARBA" id="ARBA00023221"/>
    </source>
</evidence>
<keyword evidence="19" id="KW-1207">Sterol metabolism</keyword>
<protein>
    <recommendedName>
        <fullName evidence="5">Delta(24)-sterol reductase</fullName>
        <ecNumber evidence="4">1.3.1.72</ecNumber>
    </recommendedName>
    <alternativeName>
        <fullName evidence="24">24-dehydrocholesterol reductase</fullName>
    </alternativeName>
    <alternativeName>
        <fullName evidence="25">3-beta-hydroxysterol Delta-24-reductase</fullName>
    </alternativeName>
</protein>
<keyword evidence="17" id="KW-0443">Lipid metabolism</keyword>
<evidence type="ECO:0000256" key="16">
    <source>
        <dbReference type="ARBA" id="ARBA00023034"/>
    </source>
</evidence>
<sequence length="519" mass="60190">MLLEACSITGLAILALIKLKGLEHVIIHYRWIFVCLFLLPASSLYDLVFYVRNRIIFWLRSAPKQHNLRVRKIQDQVKAWIAGGRQKRMCTARPGWLTISFRTPLYKQTLNAIKINLMDILDVDTERRVVRVEPLVTMGQITATLNPLGYTLPVVPELDDLTIGGLIMGVGIETSSHIYGLFQDIVLAVELVLQDGSLVRCSKDENAELFACIPWSHGTLGFLVAAEIQIIPAKQYVKLEYFPTHSTEELCKVFSEKSLAREENHFVEGIVFSRTEAVVMCGTMTDVVEKDKFNAIGHYWKPWFYKHVESFLRSSKTEYEYIPLRHYYHRHTKSIFWMLQNIIPFGNNPVFRYIFGWIVPPKVSFLKLTQGETVRRLYEQRQMIQDMLVPLQHVQTSLECFEKEVDIFPLWLCPFWLPAGPGLARAKKTGDAPGEMYVDIGAYGEPKVPGFQYRETTRKIEAFVRRHAGFQMLYADSYMTKEEFREMFDHSLYDTMRLKLDCSKAFPDVYEKTCRTARF</sequence>
<dbReference type="FunFam" id="3.30.465.10:FF:000032">
    <property type="entry name" value="Delta(24)-sterol reductase"/>
    <property type="match status" value="1"/>
</dbReference>
<evidence type="ECO:0000256" key="15">
    <source>
        <dbReference type="ARBA" id="ARBA00023002"/>
    </source>
</evidence>